<dbReference type="OrthoDB" id="2239868at2759"/>
<dbReference type="EMBL" id="PJQM01000052">
    <property type="protein sequence ID" value="RCI06969.1"/>
    <property type="molecule type" value="Genomic_DNA"/>
</dbReference>
<comment type="caution">
    <text evidence="1">The sequence shown here is derived from an EMBL/GenBank/DDBJ whole genome shotgun (WGS) entry which is preliminary data.</text>
</comment>
<protein>
    <submittedName>
        <fullName evidence="1">Uncharacterized protein</fullName>
    </submittedName>
</protein>
<reference evidence="1 2" key="1">
    <citation type="journal article" date="2018" name="G3 (Bethesda)">
        <title>Phylogenetic and Phylogenomic Definition of Rhizopus Species.</title>
        <authorList>
            <person name="Gryganskyi A.P."/>
            <person name="Golan J."/>
            <person name="Dolatabadi S."/>
            <person name="Mondo S."/>
            <person name="Robb S."/>
            <person name="Idnurm A."/>
            <person name="Muszewska A."/>
            <person name="Steczkiewicz K."/>
            <person name="Masonjones S."/>
            <person name="Liao H.L."/>
            <person name="Gajdeczka M.T."/>
            <person name="Anike F."/>
            <person name="Vuek A."/>
            <person name="Anishchenko I.M."/>
            <person name="Voigt K."/>
            <person name="de Hoog G.S."/>
            <person name="Smith M.E."/>
            <person name="Heitman J."/>
            <person name="Vilgalys R."/>
            <person name="Stajich J.E."/>
        </authorList>
    </citation>
    <scope>NUCLEOTIDE SEQUENCE [LARGE SCALE GENOMIC DNA]</scope>
    <source>
        <strain evidence="1 2">LSU 92-RS-03</strain>
    </source>
</reference>
<name>A0A367KXM6_RHIST</name>
<sequence length="365" mass="41027">LISNDLAPKVAKQLDFENDSNISLEYPATVRFTAMQPVDQSLSSKADEYTEMDDEIATLLNMDFHLFPSKLKAILRLFTGSFMQGDENVLVLTNEVYGRNFGIDVHAEKDNETRPLRKDVNKTHDGSKSLNILITASTTISTSPIHSVGTSTNITLSAISSVSSKIYMRLINGKKFKETSNQLISTSTTTNNISRLRQVTSSLHDKAIYNMYWVTLKPFDDDLYQPATIFTLCDIPNNEGYGCSDKSYTKLMSKFLQIITTKVITNNTKFEMTDFDDAFIKFELVSSQKKKKPKTKDESNASKTFKSLMEACQRYKKEKGEQADIMKFARSYSLSSIATTASSAVSKANEEIIEYISKLLLSLFC</sequence>
<dbReference type="AlphaFoldDB" id="A0A367KXM6"/>
<proteinExistence type="predicted"/>
<feature type="non-terminal residue" evidence="1">
    <location>
        <position position="1"/>
    </location>
</feature>
<accession>A0A367KXM6</accession>
<evidence type="ECO:0000313" key="2">
    <source>
        <dbReference type="Proteomes" id="UP000253551"/>
    </source>
</evidence>
<gene>
    <name evidence="1" type="ORF">CU098_005714</name>
</gene>
<dbReference type="Proteomes" id="UP000253551">
    <property type="component" value="Unassembled WGS sequence"/>
</dbReference>
<organism evidence="1 2">
    <name type="scientific">Rhizopus stolonifer</name>
    <name type="common">Rhizopus nigricans</name>
    <dbReference type="NCBI Taxonomy" id="4846"/>
    <lineage>
        <taxon>Eukaryota</taxon>
        <taxon>Fungi</taxon>
        <taxon>Fungi incertae sedis</taxon>
        <taxon>Mucoromycota</taxon>
        <taxon>Mucoromycotina</taxon>
        <taxon>Mucoromycetes</taxon>
        <taxon>Mucorales</taxon>
        <taxon>Mucorineae</taxon>
        <taxon>Rhizopodaceae</taxon>
        <taxon>Rhizopus</taxon>
    </lineage>
</organism>
<evidence type="ECO:0000313" key="1">
    <source>
        <dbReference type="EMBL" id="RCI06969.1"/>
    </source>
</evidence>
<keyword evidence="2" id="KW-1185">Reference proteome</keyword>